<gene>
    <name evidence="3" type="ORF">SAMN04488051_10873</name>
</gene>
<evidence type="ECO:0000256" key="1">
    <source>
        <dbReference type="SAM" id="Phobius"/>
    </source>
</evidence>
<dbReference type="AlphaFoldDB" id="A0A1H4EXY2"/>
<feature type="chain" id="PRO_5011445064" evidence="2">
    <location>
        <begin position="22"/>
        <end position="283"/>
    </location>
</feature>
<reference evidence="3 4" key="1">
    <citation type="submission" date="2016-10" db="EMBL/GenBank/DDBJ databases">
        <authorList>
            <person name="de Groot N.N."/>
        </authorList>
    </citation>
    <scope>NUCLEOTIDE SEQUENCE [LARGE SCALE GENOMIC DNA]</scope>
    <source>
        <strain evidence="3 4">CGMCC 1.3430</strain>
    </source>
</reference>
<keyword evidence="1" id="KW-0472">Membrane</keyword>
<protein>
    <submittedName>
        <fullName evidence="3">PEP-CTERM protein-sorting domain-containing protein</fullName>
    </submittedName>
</protein>
<dbReference type="STRING" id="152573.SAMN04488051_10873"/>
<evidence type="ECO:0000256" key="2">
    <source>
        <dbReference type="SAM" id="SignalP"/>
    </source>
</evidence>
<keyword evidence="4" id="KW-1185">Reference proteome</keyword>
<feature type="transmembrane region" description="Helical" evidence="1">
    <location>
        <begin position="261"/>
        <end position="281"/>
    </location>
</feature>
<keyword evidence="1" id="KW-0812">Transmembrane</keyword>
<evidence type="ECO:0000313" key="4">
    <source>
        <dbReference type="Proteomes" id="UP000198773"/>
    </source>
</evidence>
<sequence>MRLLKGLCAVVLSITTATSSASVFDTAMLSDFALFAGASGHSAQAGYLGFGSESDVHGNVAARNPEFGAGSHIHGYAAGMHSVLGDSVQLDGGWQQWQEHQFSELNQQLLRLSQQLEALGGEQTSLQSLHGYHGSGGLNVFQLNPVLMAHQTVEIYGSGDDIFVFNVADYFLMDGGGILLHGINPNKVFFNFHRYNTADEYSHLAAANIGTSNIQGNWLAPNMLFQIGDGATLESTRVWAGAMQLNIQTFIPPPAEQPTPVPAPATLILMLLGLPVLLWRLKQ</sequence>
<organism evidence="3 4">
    <name type="scientific">Alkalimonas amylolytica</name>
    <dbReference type="NCBI Taxonomy" id="152573"/>
    <lineage>
        <taxon>Bacteria</taxon>
        <taxon>Pseudomonadati</taxon>
        <taxon>Pseudomonadota</taxon>
        <taxon>Gammaproteobacteria</taxon>
        <taxon>Alkalimonas</taxon>
    </lineage>
</organism>
<proteinExistence type="predicted"/>
<evidence type="ECO:0000313" key="3">
    <source>
        <dbReference type="EMBL" id="SEA89913.1"/>
    </source>
</evidence>
<name>A0A1H4EXY2_ALKAM</name>
<dbReference type="Proteomes" id="UP000198773">
    <property type="component" value="Unassembled WGS sequence"/>
</dbReference>
<keyword evidence="2" id="KW-0732">Signal</keyword>
<keyword evidence="1" id="KW-1133">Transmembrane helix</keyword>
<feature type="signal peptide" evidence="2">
    <location>
        <begin position="1"/>
        <end position="21"/>
    </location>
</feature>
<accession>A0A1H4EXY2</accession>
<dbReference type="EMBL" id="FNRM01000008">
    <property type="protein sequence ID" value="SEA89913.1"/>
    <property type="molecule type" value="Genomic_DNA"/>
</dbReference>